<proteinExistence type="predicted"/>
<feature type="transmembrane region" description="Helical" evidence="7">
    <location>
        <begin position="319"/>
        <end position="338"/>
    </location>
</feature>
<dbReference type="EMBL" id="VUNI01000008">
    <property type="protein sequence ID" value="MST74675.1"/>
    <property type="molecule type" value="Genomic_DNA"/>
</dbReference>
<gene>
    <name evidence="8" type="ORF">FYJ75_06420</name>
</gene>
<keyword evidence="2" id="KW-0813">Transport</keyword>
<evidence type="ECO:0000256" key="4">
    <source>
        <dbReference type="ARBA" id="ARBA00022692"/>
    </source>
</evidence>
<dbReference type="InterPro" id="IPR002528">
    <property type="entry name" value="MATE_fam"/>
</dbReference>
<evidence type="ECO:0000256" key="5">
    <source>
        <dbReference type="ARBA" id="ARBA00022989"/>
    </source>
</evidence>
<protein>
    <submittedName>
        <fullName evidence="8">MATE family efflux transporter</fullName>
    </submittedName>
</protein>
<dbReference type="GO" id="GO:0042910">
    <property type="term" value="F:xenobiotic transmembrane transporter activity"/>
    <property type="evidence" value="ECO:0007669"/>
    <property type="project" value="InterPro"/>
</dbReference>
<comment type="caution">
    <text evidence="8">The sequence shown here is derived from an EMBL/GenBank/DDBJ whole genome shotgun (WGS) entry which is preliminary data.</text>
</comment>
<evidence type="ECO:0000313" key="9">
    <source>
        <dbReference type="Proteomes" id="UP000474024"/>
    </source>
</evidence>
<feature type="transmembrane region" description="Helical" evidence="7">
    <location>
        <begin position="134"/>
        <end position="155"/>
    </location>
</feature>
<feature type="transmembrane region" description="Helical" evidence="7">
    <location>
        <begin position="195"/>
        <end position="217"/>
    </location>
</feature>
<accession>A0A6L5YQT5</accession>
<feature type="transmembrane region" description="Helical" evidence="7">
    <location>
        <begin position="99"/>
        <end position="122"/>
    </location>
</feature>
<feature type="transmembrane region" description="Helical" evidence="7">
    <location>
        <begin position="52"/>
        <end position="78"/>
    </location>
</feature>
<evidence type="ECO:0000256" key="3">
    <source>
        <dbReference type="ARBA" id="ARBA00022475"/>
    </source>
</evidence>
<keyword evidence="6 7" id="KW-0472">Membrane</keyword>
<reference evidence="8 9" key="1">
    <citation type="submission" date="2019-08" db="EMBL/GenBank/DDBJ databases">
        <title>In-depth cultivation of the pig gut microbiome towards novel bacterial diversity and tailored functional studies.</title>
        <authorList>
            <person name="Wylensek D."/>
            <person name="Hitch T.C.A."/>
            <person name="Clavel T."/>
        </authorList>
    </citation>
    <scope>NUCLEOTIDE SEQUENCE [LARGE SCALE GENOMIC DNA]</scope>
    <source>
        <strain evidence="8 9">MUC/MUC-530-WT-4D</strain>
    </source>
</reference>
<dbReference type="CDD" id="cd13138">
    <property type="entry name" value="MATE_yoeA_like"/>
    <property type="match status" value="1"/>
</dbReference>
<comment type="subcellular location">
    <subcellularLocation>
        <location evidence="1">Cell membrane</location>
        <topology evidence="1">Multi-pass membrane protein</topology>
    </subcellularLocation>
</comment>
<feature type="transmembrane region" description="Helical" evidence="7">
    <location>
        <begin position="167"/>
        <end position="189"/>
    </location>
</feature>
<evidence type="ECO:0000256" key="6">
    <source>
        <dbReference type="ARBA" id="ARBA00023136"/>
    </source>
</evidence>
<dbReference type="NCBIfam" id="TIGR00797">
    <property type="entry name" value="matE"/>
    <property type="match status" value="1"/>
</dbReference>
<dbReference type="Pfam" id="PF01554">
    <property type="entry name" value="MatE"/>
    <property type="match status" value="2"/>
</dbReference>
<dbReference type="GO" id="GO:0005886">
    <property type="term" value="C:plasma membrane"/>
    <property type="evidence" value="ECO:0007669"/>
    <property type="project" value="UniProtKB-SubCell"/>
</dbReference>
<dbReference type="Proteomes" id="UP000474024">
    <property type="component" value="Unassembled WGS sequence"/>
</dbReference>
<dbReference type="PANTHER" id="PTHR43549">
    <property type="entry name" value="MULTIDRUG RESISTANCE PROTEIN YPNP-RELATED"/>
    <property type="match status" value="1"/>
</dbReference>
<name>A0A6L5YQT5_9FIRM</name>
<dbReference type="RefSeq" id="WP_154429643.1">
    <property type="nucleotide sequence ID" value="NZ_VUNI01000008.1"/>
</dbReference>
<keyword evidence="3" id="KW-1003">Cell membrane</keyword>
<evidence type="ECO:0000256" key="7">
    <source>
        <dbReference type="SAM" id="Phobius"/>
    </source>
</evidence>
<dbReference type="InterPro" id="IPR048279">
    <property type="entry name" value="MdtK-like"/>
</dbReference>
<evidence type="ECO:0000256" key="1">
    <source>
        <dbReference type="ARBA" id="ARBA00004651"/>
    </source>
</evidence>
<dbReference type="InterPro" id="IPR052031">
    <property type="entry name" value="Membrane_Transporter-Flippase"/>
</dbReference>
<dbReference type="PANTHER" id="PTHR43549:SF3">
    <property type="entry name" value="MULTIDRUG RESISTANCE PROTEIN YPNP-RELATED"/>
    <property type="match status" value="1"/>
</dbReference>
<dbReference type="AlphaFoldDB" id="A0A6L5YQT5"/>
<dbReference type="PIRSF" id="PIRSF006603">
    <property type="entry name" value="DinF"/>
    <property type="match status" value="1"/>
</dbReference>
<sequence length="450" mass="48335">MSKSTTKDMTVGSPMKLILGFAVPLLFGMLFQQIYSLVDTIIVGQFLGVKALAAVGATGSINFLIIGFCNGMCSGFALPVAQRFGAKDEDGLRKYIGNSAVLSIILGLAITIVTTLFCRPILELMSTPPDIIDLAYNYIVVIFIGIPAIILYNLLSGYIRSLGDAVTPVIFLVLAACLNIGLDLLFIVVFHWGVFGASFATVISQGISGLLCLFLIMKKFTIMHLKRSDWKLDSAYVRVLLTMGLPMGLQYSITAIGSVILQAAVNPLGSGAVAAMTAATKISCFIVCPFDALGSTMATYGGQNVGAGRLERLGKGLKASTLLGLIYSLIALAILYFFGEQLNLLFVSASEVEVIANSQEFLIANALFYFPLALVNIVRFLIQGMGFSGFAMLAGLCEMVARTLVGLVFVPIFGFSAACFASPTAWIFADAFLIPAFFYTRNKLKKKWQD</sequence>
<keyword evidence="4 7" id="KW-0812">Transmembrane</keyword>
<evidence type="ECO:0000313" key="8">
    <source>
        <dbReference type="EMBL" id="MST74675.1"/>
    </source>
</evidence>
<evidence type="ECO:0000256" key="2">
    <source>
        <dbReference type="ARBA" id="ARBA00022448"/>
    </source>
</evidence>
<keyword evidence="9" id="KW-1185">Reference proteome</keyword>
<organism evidence="8 9">
    <name type="scientific">Roseburia porci</name>
    <dbReference type="NCBI Taxonomy" id="2605790"/>
    <lineage>
        <taxon>Bacteria</taxon>
        <taxon>Bacillati</taxon>
        <taxon>Bacillota</taxon>
        <taxon>Clostridia</taxon>
        <taxon>Lachnospirales</taxon>
        <taxon>Lachnospiraceae</taxon>
        <taxon>Roseburia</taxon>
    </lineage>
</organism>
<dbReference type="GO" id="GO:0015297">
    <property type="term" value="F:antiporter activity"/>
    <property type="evidence" value="ECO:0007669"/>
    <property type="project" value="InterPro"/>
</dbReference>
<keyword evidence="5 7" id="KW-1133">Transmembrane helix</keyword>